<dbReference type="AlphaFoldDB" id="A0A5C6FH94"/>
<proteinExistence type="predicted"/>
<organism evidence="2 3">
    <name type="scientific">Rubripirellula tenax</name>
    <dbReference type="NCBI Taxonomy" id="2528015"/>
    <lineage>
        <taxon>Bacteria</taxon>
        <taxon>Pseudomonadati</taxon>
        <taxon>Planctomycetota</taxon>
        <taxon>Planctomycetia</taxon>
        <taxon>Pirellulales</taxon>
        <taxon>Pirellulaceae</taxon>
        <taxon>Rubripirellula</taxon>
    </lineage>
</organism>
<dbReference type="EMBL" id="SJPW01000001">
    <property type="protein sequence ID" value="TWU60240.1"/>
    <property type="molecule type" value="Genomic_DNA"/>
</dbReference>
<keyword evidence="1" id="KW-0472">Membrane</keyword>
<accession>A0A5C6FH94</accession>
<reference evidence="2 3" key="1">
    <citation type="submission" date="2019-02" db="EMBL/GenBank/DDBJ databases">
        <title>Deep-cultivation of Planctomycetes and their phenomic and genomic characterization uncovers novel biology.</title>
        <authorList>
            <person name="Wiegand S."/>
            <person name="Jogler M."/>
            <person name="Boedeker C."/>
            <person name="Pinto D."/>
            <person name="Vollmers J."/>
            <person name="Rivas-Marin E."/>
            <person name="Kohn T."/>
            <person name="Peeters S.H."/>
            <person name="Heuer A."/>
            <person name="Rast P."/>
            <person name="Oberbeckmann S."/>
            <person name="Bunk B."/>
            <person name="Jeske O."/>
            <person name="Meyerdierks A."/>
            <person name="Storesund J.E."/>
            <person name="Kallscheuer N."/>
            <person name="Luecker S."/>
            <person name="Lage O.M."/>
            <person name="Pohl T."/>
            <person name="Merkel B.J."/>
            <person name="Hornburger P."/>
            <person name="Mueller R.-W."/>
            <person name="Bruemmer F."/>
            <person name="Labrenz M."/>
            <person name="Spormann A.M."/>
            <person name="Op Den Camp H."/>
            <person name="Overmann J."/>
            <person name="Amann R."/>
            <person name="Jetten M.S.M."/>
            <person name="Mascher T."/>
            <person name="Medema M.H."/>
            <person name="Devos D.P."/>
            <person name="Kaster A.-K."/>
            <person name="Ovreas L."/>
            <person name="Rohde M."/>
            <person name="Galperin M.Y."/>
            <person name="Jogler C."/>
        </authorList>
    </citation>
    <scope>NUCLEOTIDE SEQUENCE [LARGE SCALE GENOMIC DNA]</scope>
    <source>
        <strain evidence="2 3">Poly51</strain>
    </source>
</reference>
<comment type="caution">
    <text evidence="2">The sequence shown here is derived from an EMBL/GenBank/DDBJ whole genome shotgun (WGS) entry which is preliminary data.</text>
</comment>
<feature type="transmembrane region" description="Helical" evidence="1">
    <location>
        <begin position="55"/>
        <end position="81"/>
    </location>
</feature>
<protein>
    <submittedName>
        <fullName evidence="2">Uncharacterized protein</fullName>
    </submittedName>
</protein>
<keyword evidence="1" id="KW-1133">Transmembrane helix</keyword>
<feature type="transmembrane region" description="Helical" evidence="1">
    <location>
        <begin position="31"/>
        <end position="49"/>
    </location>
</feature>
<keyword evidence="3" id="KW-1185">Reference proteome</keyword>
<name>A0A5C6FH94_9BACT</name>
<sequence precursor="true">MPSPTKASLPKTPSFEPVQTSRMLPRISFRWMFGLTTIGAILAAVGKAAGSGGAIAVSLMFAVGFIVACFAAYAFVFFIALSVSSLWHGEVEDALKGSPFAADQLPPQILPPRESRS</sequence>
<evidence type="ECO:0000256" key="1">
    <source>
        <dbReference type="SAM" id="Phobius"/>
    </source>
</evidence>
<gene>
    <name evidence="2" type="ORF">Poly51_05150</name>
</gene>
<dbReference type="OrthoDB" id="291342at2"/>
<evidence type="ECO:0000313" key="2">
    <source>
        <dbReference type="EMBL" id="TWU60240.1"/>
    </source>
</evidence>
<dbReference type="Proteomes" id="UP000318288">
    <property type="component" value="Unassembled WGS sequence"/>
</dbReference>
<keyword evidence="1" id="KW-0812">Transmembrane</keyword>
<evidence type="ECO:0000313" key="3">
    <source>
        <dbReference type="Proteomes" id="UP000318288"/>
    </source>
</evidence>